<name>A0A401RUX3_CHIPU</name>
<sequence>MPLADPPVSADVAPFLLAWPSIDQDVTTRPIGARALPSTHGCPLALPPARQRIPASHCDGRPPGKRMIHESRPLLLRP</sequence>
<evidence type="ECO:0000313" key="2">
    <source>
        <dbReference type="EMBL" id="GCC21955.1"/>
    </source>
</evidence>
<feature type="compositionally biased region" description="Basic and acidic residues" evidence="1">
    <location>
        <begin position="58"/>
        <end position="72"/>
    </location>
</feature>
<dbReference type="EMBL" id="BEZZ01000004">
    <property type="protein sequence ID" value="GCC21955.1"/>
    <property type="molecule type" value="Genomic_DNA"/>
</dbReference>
<gene>
    <name evidence="2" type="ORF">chiPu_0000338</name>
</gene>
<evidence type="ECO:0000256" key="1">
    <source>
        <dbReference type="SAM" id="MobiDB-lite"/>
    </source>
</evidence>
<protein>
    <submittedName>
        <fullName evidence="2">Uncharacterized protein</fullName>
    </submittedName>
</protein>
<accession>A0A401RUX3</accession>
<dbReference type="Proteomes" id="UP000287033">
    <property type="component" value="Unassembled WGS sequence"/>
</dbReference>
<reference evidence="2 3" key="1">
    <citation type="journal article" date="2018" name="Nat. Ecol. Evol.">
        <title>Shark genomes provide insights into elasmobranch evolution and the origin of vertebrates.</title>
        <authorList>
            <person name="Hara Y"/>
            <person name="Yamaguchi K"/>
            <person name="Onimaru K"/>
            <person name="Kadota M"/>
            <person name="Koyanagi M"/>
            <person name="Keeley SD"/>
            <person name="Tatsumi K"/>
            <person name="Tanaka K"/>
            <person name="Motone F"/>
            <person name="Kageyama Y"/>
            <person name="Nozu R"/>
            <person name="Adachi N"/>
            <person name="Nishimura O"/>
            <person name="Nakagawa R"/>
            <person name="Tanegashima C"/>
            <person name="Kiyatake I"/>
            <person name="Matsumoto R"/>
            <person name="Murakumo K"/>
            <person name="Nishida K"/>
            <person name="Terakita A"/>
            <person name="Kuratani S"/>
            <person name="Sato K"/>
            <person name="Hyodo S Kuraku.S."/>
        </authorList>
    </citation>
    <scope>NUCLEOTIDE SEQUENCE [LARGE SCALE GENOMIC DNA]</scope>
</reference>
<feature type="region of interest" description="Disordered" evidence="1">
    <location>
        <begin position="46"/>
        <end position="78"/>
    </location>
</feature>
<keyword evidence="3" id="KW-1185">Reference proteome</keyword>
<evidence type="ECO:0000313" key="3">
    <source>
        <dbReference type="Proteomes" id="UP000287033"/>
    </source>
</evidence>
<organism evidence="2 3">
    <name type="scientific">Chiloscyllium punctatum</name>
    <name type="common">Brownbanded bambooshark</name>
    <name type="synonym">Hemiscyllium punctatum</name>
    <dbReference type="NCBI Taxonomy" id="137246"/>
    <lineage>
        <taxon>Eukaryota</taxon>
        <taxon>Metazoa</taxon>
        <taxon>Chordata</taxon>
        <taxon>Craniata</taxon>
        <taxon>Vertebrata</taxon>
        <taxon>Chondrichthyes</taxon>
        <taxon>Elasmobranchii</taxon>
        <taxon>Galeomorphii</taxon>
        <taxon>Galeoidea</taxon>
        <taxon>Orectolobiformes</taxon>
        <taxon>Hemiscylliidae</taxon>
        <taxon>Chiloscyllium</taxon>
    </lineage>
</organism>
<proteinExistence type="predicted"/>
<dbReference type="AlphaFoldDB" id="A0A401RUX3"/>
<comment type="caution">
    <text evidence="2">The sequence shown here is derived from an EMBL/GenBank/DDBJ whole genome shotgun (WGS) entry which is preliminary data.</text>
</comment>